<evidence type="ECO:0000313" key="2">
    <source>
        <dbReference type="EMBL" id="KKQ74011.1"/>
    </source>
</evidence>
<feature type="transmembrane region" description="Helical" evidence="1">
    <location>
        <begin position="109"/>
        <end position="134"/>
    </location>
</feature>
<name>A0A0G0NA67_9BACT</name>
<protein>
    <submittedName>
        <fullName evidence="2">Uncharacterized protein</fullName>
    </submittedName>
</protein>
<dbReference type="EMBL" id="LBUZ01000044">
    <property type="protein sequence ID" value="KKQ74011.1"/>
    <property type="molecule type" value="Genomic_DNA"/>
</dbReference>
<keyword evidence="1" id="KW-0472">Membrane</keyword>
<reference evidence="2 3" key="1">
    <citation type="journal article" date="2015" name="Nature">
        <title>rRNA introns, odd ribosomes, and small enigmatic genomes across a large radiation of phyla.</title>
        <authorList>
            <person name="Brown C.T."/>
            <person name="Hug L.A."/>
            <person name="Thomas B.C."/>
            <person name="Sharon I."/>
            <person name="Castelle C.J."/>
            <person name="Singh A."/>
            <person name="Wilkins M.J."/>
            <person name="Williams K.H."/>
            <person name="Banfield J.F."/>
        </authorList>
    </citation>
    <scope>NUCLEOTIDE SEQUENCE [LARGE SCALE GENOMIC DNA]</scope>
</reference>
<accession>A0A0G0NA67</accession>
<keyword evidence="1" id="KW-0812">Transmembrane</keyword>
<sequence length="142" mass="16214">MNIRRASYIERAYSHLPDLSIEIKETIVRILPILSLLFGILITIASIADLLGTFFITSFTLSGNGPQIIQQLFLRSVVGLVQGLLMIFAFQGLRHRAFSGWRLFFWSQILWITSTLLILSPSFLLGIVILYPLYQVKSYYSK</sequence>
<evidence type="ECO:0000256" key="1">
    <source>
        <dbReference type="SAM" id="Phobius"/>
    </source>
</evidence>
<organism evidence="2 3">
    <name type="scientific">Candidatus Woesebacteria bacterium GW2011_GWB1_38_5b</name>
    <dbReference type="NCBI Taxonomy" id="1618569"/>
    <lineage>
        <taxon>Bacteria</taxon>
        <taxon>Candidatus Woeseibacteriota</taxon>
    </lineage>
</organism>
<comment type="caution">
    <text evidence="2">The sequence shown here is derived from an EMBL/GenBank/DDBJ whole genome shotgun (WGS) entry which is preliminary data.</text>
</comment>
<proteinExistence type="predicted"/>
<gene>
    <name evidence="2" type="ORF">US96_C0044G0015</name>
</gene>
<dbReference type="AlphaFoldDB" id="A0A0G0NA67"/>
<evidence type="ECO:0000313" key="3">
    <source>
        <dbReference type="Proteomes" id="UP000034181"/>
    </source>
</evidence>
<keyword evidence="1" id="KW-1133">Transmembrane helix</keyword>
<feature type="transmembrane region" description="Helical" evidence="1">
    <location>
        <begin position="30"/>
        <end position="56"/>
    </location>
</feature>
<feature type="transmembrane region" description="Helical" evidence="1">
    <location>
        <begin position="68"/>
        <end position="88"/>
    </location>
</feature>
<dbReference type="Proteomes" id="UP000034181">
    <property type="component" value="Unassembled WGS sequence"/>
</dbReference>